<dbReference type="PANTHER" id="PTHR43310">
    <property type="entry name" value="SULFATE TRANSPORTER YBAR-RELATED"/>
    <property type="match status" value="1"/>
</dbReference>
<keyword evidence="2" id="KW-1185">Reference proteome</keyword>
<dbReference type="Proteomes" id="UP000193642">
    <property type="component" value="Unassembled WGS sequence"/>
</dbReference>
<gene>
    <name evidence="1" type="ORF">BCR33DRAFT_792121</name>
</gene>
<dbReference type="AlphaFoldDB" id="A0A1Y2B9J1"/>
<sequence length="280" mass="29604">MATGSSHINIRVRTTNIRDDTLGTSPMRAGPGTSLLSVHRLVSPYALQAASSSYSSSISASTSLRSAASSLTPLASLRRVYASNNHGDSGRSGSRAPSDVADEVRAESLALSLALDADHLDLMVASTVDSQRLNSATLSKPVVNTTGQRGRTTERTPLLADSMFRDSPGPAPPSNNLLFTSLNSQEKDYDETLSLATLPFHILSCLPAATLGLLLILLDSLSYGVIVFPSKSSIIPVSAPQVGVQMFLVSTILSQLVFTFLSKFPGANGSMQIEVMPFFT</sequence>
<evidence type="ECO:0000313" key="2">
    <source>
        <dbReference type="Proteomes" id="UP000193642"/>
    </source>
</evidence>
<reference evidence="1 2" key="1">
    <citation type="submission" date="2016-07" db="EMBL/GenBank/DDBJ databases">
        <title>Pervasive Adenine N6-methylation of Active Genes in Fungi.</title>
        <authorList>
            <consortium name="DOE Joint Genome Institute"/>
            <person name="Mondo S.J."/>
            <person name="Dannebaum R.O."/>
            <person name="Kuo R.C."/>
            <person name="Labutti K."/>
            <person name="Haridas S."/>
            <person name="Kuo A."/>
            <person name="Salamov A."/>
            <person name="Ahrendt S.R."/>
            <person name="Lipzen A."/>
            <person name="Sullivan W."/>
            <person name="Andreopoulos W.B."/>
            <person name="Clum A."/>
            <person name="Lindquist E."/>
            <person name="Daum C."/>
            <person name="Ramamoorthy G.K."/>
            <person name="Gryganskyi A."/>
            <person name="Culley D."/>
            <person name="Magnuson J.K."/>
            <person name="James T.Y."/>
            <person name="O'Malley M.A."/>
            <person name="Stajich J.E."/>
            <person name="Spatafora J.W."/>
            <person name="Visel A."/>
            <person name="Grigoriev I.V."/>
        </authorList>
    </citation>
    <scope>NUCLEOTIDE SEQUENCE [LARGE SCALE GENOMIC DNA]</scope>
    <source>
        <strain evidence="1 2">JEL800</strain>
    </source>
</reference>
<accession>A0A1Y2B9J1</accession>
<dbReference type="EMBL" id="MCGO01000076">
    <property type="protein sequence ID" value="ORY31512.1"/>
    <property type="molecule type" value="Genomic_DNA"/>
</dbReference>
<evidence type="ECO:0000313" key="1">
    <source>
        <dbReference type="EMBL" id="ORY31512.1"/>
    </source>
</evidence>
<dbReference type="PANTHER" id="PTHR43310:SF4">
    <property type="entry name" value="AFR304WP"/>
    <property type="match status" value="1"/>
</dbReference>
<proteinExistence type="predicted"/>
<dbReference type="STRING" id="329046.A0A1Y2B9J1"/>
<organism evidence="1 2">
    <name type="scientific">Rhizoclosmatium globosum</name>
    <dbReference type="NCBI Taxonomy" id="329046"/>
    <lineage>
        <taxon>Eukaryota</taxon>
        <taxon>Fungi</taxon>
        <taxon>Fungi incertae sedis</taxon>
        <taxon>Chytridiomycota</taxon>
        <taxon>Chytridiomycota incertae sedis</taxon>
        <taxon>Chytridiomycetes</taxon>
        <taxon>Chytridiales</taxon>
        <taxon>Chytriomycetaceae</taxon>
        <taxon>Rhizoclosmatium</taxon>
    </lineage>
</organism>
<dbReference type="OrthoDB" id="409725at2759"/>
<protein>
    <recommendedName>
        <fullName evidence="3">SLC26A/SulP transporter domain-containing protein</fullName>
    </recommendedName>
</protein>
<dbReference type="InterPro" id="IPR052706">
    <property type="entry name" value="Membrane-Transporter-like"/>
</dbReference>
<name>A0A1Y2B9J1_9FUNG</name>
<evidence type="ECO:0008006" key="3">
    <source>
        <dbReference type="Google" id="ProtNLM"/>
    </source>
</evidence>
<comment type="caution">
    <text evidence="1">The sequence shown here is derived from an EMBL/GenBank/DDBJ whole genome shotgun (WGS) entry which is preliminary data.</text>
</comment>